<dbReference type="InterPro" id="IPR002347">
    <property type="entry name" value="SDR_fam"/>
</dbReference>
<dbReference type="InterPro" id="IPR051737">
    <property type="entry name" value="L-xylulose/Carbonyl_redctase"/>
</dbReference>
<keyword evidence="4" id="KW-0560">Oxidoreductase</keyword>
<comment type="similarity">
    <text evidence="1">Belongs to the short-chain dehydrogenases/reductases (SDR) family.</text>
</comment>
<evidence type="ECO:0000313" key="7">
    <source>
        <dbReference type="EMBL" id="CEK89644.1"/>
    </source>
</evidence>
<dbReference type="EMBL" id="HACG01042779">
    <property type="protein sequence ID" value="CEK89644.1"/>
    <property type="molecule type" value="Transcribed_RNA"/>
</dbReference>
<dbReference type="SMART" id="SM00822">
    <property type="entry name" value="PKS_KR"/>
    <property type="match status" value="1"/>
</dbReference>
<dbReference type="PRINTS" id="PR00080">
    <property type="entry name" value="SDRFAMILY"/>
</dbReference>
<evidence type="ECO:0000313" key="6">
    <source>
        <dbReference type="EMBL" id="CEK89643.1"/>
    </source>
</evidence>
<evidence type="ECO:0000256" key="4">
    <source>
        <dbReference type="ARBA" id="ARBA00023002"/>
    </source>
</evidence>
<sequence length="244" mass="26085">MDIRFDGKRALVTGAGKGIGRDVVLKLVECGARTVALSRTQADLDTLKAECPSVEICLVDISDWSTAKQAIQALGHFDLLVNSAGVSRIGPFLDVKEEDFDYVFNTNVKALFNVSQVVARTMVDNKSGGAIVHLSSAASTQSVRDHAVYCSTKGAVDSLTTVMALELGPHKIRTNCVNPTATLTPMGLYAWSNPVKSQPLLNRIPLGRFAEVEDVVNAVLWLLSDKASYINGVTLPVEGGLLVA</sequence>
<dbReference type="GO" id="GO:0004090">
    <property type="term" value="F:carbonyl reductase (NADPH) activity"/>
    <property type="evidence" value="ECO:0007669"/>
    <property type="project" value="TreeGrafter"/>
</dbReference>
<dbReference type="FunFam" id="3.40.50.720:FF:000214">
    <property type="entry name" value="L-xylulose reductase"/>
    <property type="match status" value="1"/>
</dbReference>
<feature type="domain" description="Ketoreductase" evidence="5">
    <location>
        <begin position="8"/>
        <end position="170"/>
    </location>
</feature>
<dbReference type="PRINTS" id="PR00081">
    <property type="entry name" value="GDHRDH"/>
</dbReference>
<dbReference type="GO" id="GO:0006629">
    <property type="term" value="P:lipid metabolic process"/>
    <property type="evidence" value="ECO:0007669"/>
    <property type="project" value="UniProtKB-ARBA"/>
</dbReference>
<organism evidence="7">
    <name type="scientific">Arion vulgaris</name>
    <dbReference type="NCBI Taxonomy" id="1028688"/>
    <lineage>
        <taxon>Eukaryota</taxon>
        <taxon>Metazoa</taxon>
        <taxon>Spiralia</taxon>
        <taxon>Lophotrochozoa</taxon>
        <taxon>Mollusca</taxon>
        <taxon>Gastropoda</taxon>
        <taxon>Heterobranchia</taxon>
        <taxon>Euthyneura</taxon>
        <taxon>Panpulmonata</taxon>
        <taxon>Eupulmonata</taxon>
        <taxon>Stylommatophora</taxon>
        <taxon>Helicina</taxon>
        <taxon>Arionoidea</taxon>
        <taxon>Arionidae</taxon>
        <taxon>Arion</taxon>
    </lineage>
</organism>
<proteinExistence type="inferred from homology"/>
<dbReference type="Gene3D" id="3.40.50.720">
    <property type="entry name" value="NAD(P)-binding Rossmann-like Domain"/>
    <property type="match status" value="1"/>
</dbReference>
<evidence type="ECO:0000256" key="3">
    <source>
        <dbReference type="ARBA" id="ARBA00022857"/>
    </source>
</evidence>
<evidence type="ECO:0000256" key="2">
    <source>
        <dbReference type="ARBA" id="ARBA00011881"/>
    </source>
</evidence>
<dbReference type="Pfam" id="PF13561">
    <property type="entry name" value="adh_short_C2"/>
    <property type="match status" value="1"/>
</dbReference>
<accession>A0A0B7B8J0</accession>
<protein>
    <recommendedName>
        <fullName evidence="5">Ketoreductase domain-containing protein</fullName>
    </recommendedName>
</protein>
<dbReference type="InterPro" id="IPR020904">
    <property type="entry name" value="Sc_DH/Rdtase_CS"/>
</dbReference>
<dbReference type="InterPro" id="IPR036291">
    <property type="entry name" value="NAD(P)-bd_dom_sf"/>
</dbReference>
<name>A0A0B7B8J0_9EUPU</name>
<dbReference type="AlphaFoldDB" id="A0A0B7B8J0"/>
<keyword evidence="3" id="KW-0521">NADP</keyword>
<dbReference type="PANTHER" id="PTHR44252:SF3">
    <property type="entry name" value="D-ERYTHRULOSE REDUCTASE-RELATED"/>
    <property type="match status" value="1"/>
</dbReference>
<comment type="subunit">
    <text evidence="2">Homotetramer.</text>
</comment>
<evidence type="ECO:0000256" key="1">
    <source>
        <dbReference type="ARBA" id="ARBA00006484"/>
    </source>
</evidence>
<dbReference type="GO" id="GO:0006006">
    <property type="term" value="P:glucose metabolic process"/>
    <property type="evidence" value="ECO:0007669"/>
    <property type="project" value="TreeGrafter"/>
</dbReference>
<dbReference type="EMBL" id="HACG01042778">
    <property type="protein sequence ID" value="CEK89643.1"/>
    <property type="molecule type" value="Transcribed_RNA"/>
</dbReference>
<evidence type="ECO:0000259" key="5">
    <source>
        <dbReference type="SMART" id="SM00822"/>
    </source>
</evidence>
<dbReference type="GO" id="GO:0005997">
    <property type="term" value="P:xylulose metabolic process"/>
    <property type="evidence" value="ECO:0007669"/>
    <property type="project" value="TreeGrafter"/>
</dbReference>
<gene>
    <name evidence="7" type="primary">ORF172160</name>
    <name evidence="6" type="synonym">ORF172158</name>
</gene>
<dbReference type="GO" id="GO:0050038">
    <property type="term" value="F:L-xylulose reductase (NADPH) activity"/>
    <property type="evidence" value="ECO:0007669"/>
    <property type="project" value="TreeGrafter"/>
</dbReference>
<dbReference type="InterPro" id="IPR057326">
    <property type="entry name" value="KR_dom"/>
</dbReference>
<dbReference type="PROSITE" id="PS00061">
    <property type="entry name" value="ADH_SHORT"/>
    <property type="match status" value="1"/>
</dbReference>
<dbReference type="SUPFAM" id="SSF51735">
    <property type="entry name" value="NAD(P)-binding Rossmann-fold domains"/>
    <property type="match status" value="1"/>
</dbReference>
<dbReference type="PANTHER" id="PTHR44252">
    <property type="entry name" value="D-ERYTHRULOSE REDUCTASE"/>
    <property type="match status" value="1"/>
</dbReference>
<reference evidence="7" key="1">
    <citation type="submission" date="2014-12" db="EMBL/GenBank/DDBJ databases">
        <title>Insight into the proteome of Arion vulgaris.</title>
        <authorList>
            <person name="Aradska J."/>
            <person name="Bulat T."/>
            <person name="Smidak R."/>
            <person name="Sarate P."/>
            <person name="Gangsoo J."/>
            <person name="Sialana F."/>
            <person name="Bilban M."/>
            <person name="Lubec G."/>
        </authorList>
    </citation>
    <scope>NUCLEOTIDE SEQUENCE</scope>
    <source>
        <tissue evidence="7">Skin</tissue>
    </source>
</reference>